<evidence type="ECO:0000256" key="7">
    <source>
        <dbReference type="HAMAP-Rule" id="MF_01331"/>
    </source>
</evidence>
<evidence type="ECO:0000256" key="2">
    <source>
        <dbReference type="ARBA" id="ARBA00022730"/>
    </source>
</evidence>
<dbReference type="NCBIfam" id="TIGR01044">
    <property type="entry name" value="rplV_bact"/>
    <property type="match status" value="1"/>
</dbReference>
<evidence type="ECO:0000256" key="9">
    <source>
        <dbReference type="RuleBase" id="RU004006"/>
    </source>
</evidence>
<evidence type="ECO:0000256" key="3">
    <source>
        <dbReference type="ARBA" id="ARBA00022884"/>
    </source>
</evidence>
<dbReference type="GO" id="GO:0003735">
    <property type="term" value="F:structural constituent of ribosome"/>
    <property type="evidence" value="ECO:0007669"/>
    <property type="project" value="InterPro"/>
</dbReference>
<protein>
    <recommendedName>
        <fullName evidence="6 7">Large ribosomal subunit protein uL22</fullName>
    </recommendedName>
</protein>
<keyword evidence="3 7" id="KW-0694">RNA-binding</keyword>
<comment type="function">
    <text evidence="7">The globular domain of the protein is located near the polypeptide exit tunnel on the outside of the subunit, while an extended beta-hairpin is found that lines the wall of the exit tunnel in the center of the 70S ribosome.</text>
</comment>
<dbReference type="STRING" id="1802333.A3G03_01085"/>
<sequence>MITACLNNYHQSPRKVRLVADFVRGKKVERALTTLSFFSKAAALPVKSVIESAVANAGENFKVAKDKLFIKEIQVDAGPTLKRSMPRARGTANRIKKRTSRITVVLSEQPEISNS</sequence>
<evidence type="ECO:0000256" key="8">
    <source>
        <dbReference type="RuleBase" id="RU004005"/>
    </source>
</evidence>
<keyword evidence="5 7" id="KW-0687">Ribonucleoprotein</keyword>
<evidence type="ECO:0000313" key="11">
    <source>
        <dbReference type="EMBL" id="OHA43886.1"/>
    </source>
</evidence>
<dbReference type="EMBL" id="MHSL01000016">
    <property type="protein sequence ID" value="OHA43886.1"/>
    <property type="molecule type" value="Genomic_DNA"/>
</dbReference>
<dbReference type="Gene3D" id="3.90.470.10">
    <property type="entry name" value="Ribosomal protein L22/L17"/>
    <property type="match status" value="1"/>
</dbReference>
<evidence type="ECO:0000313" key="12">
    <source>
        <dbReference type="Proteomes" id="UP000176355"/>
    </source>
</evidence>
<keyword evidence="2 7" id="KW-0699">rRNA-binding</keyword>
<dbReference type="InterPro" id="IPR036394">
    <property type="entry name" value="Ribosomal_uL22_sf"/>
</dbReference>
<accession>A0A1G2P6A1</accession>
<dbReference type="GO" id="GO:0022625">
    <property type="term" value="C:cytosolic large ribosomal subunit"/>
    <property type="evidence" value="ECO:0007669"/>
    <property type="project" value="TreeGrafter"/>
</dbReference>
<evidence type="ECO:0000256" key="6">
    <source>
        <dbReference type="ARBA" id="ARBA00035207"/>
    </source>
</evidence>
<dbReference type="HAMAP" id="MF_01331_B">
    <property type="entry name" value="Ribosomal_uL22_B"/>
    <property type="match status" value="1"/>
</dbReference>
<dbReference type="GO" id="GO:0006412">
    <property type="term" value="P:translation"/>
    <property type="evidence" value="ECO:0007669"/>
    <property type="project" value="UniProtKB-UniRule"/>
</dbReference>
<gene>
    <name evidence="7" type="primary">rplV</name>
    <name evidence="11" type="ORF">A3G03_01085</name>
</gene>
<dbReference type="CDD" id="cd00336">
    <property type="entry name" value="Ribosomal_L22"/>
    <property type="match status" value="1"/>
</dbReference>
<name>A0A1G2P6A1_9BACT</name>
<dbReference type="InterPro" id="IPR001063">
    <property type="entry name" value="Ribosomal_uL22"/>
</dbReference>
<dbReference type="PANTHER" id="PTHR13501:SF8">
    <property type="entry name" value="LARGE RIBOSOMAL SUBUNIT PROTEIN UL22M"/>
    <property type="match status" value="1"/>
</dbReference>
<dbReference type="AlphaFoldDB" id="A0A1G2P6A1"/>
<comment type="function">
    <text evidence="7 10">This protein binds specifically to 23S rRNA; its binding is stimulated by other ribosomal proteins, e.g., L4, L17, and L20. It is important during the early stages of 50S assembly. It makes multiple contacts with different domains of the 23S rRNA in the assembled 50S subunit and ribosome.</text>
</comment>
<comment type="subunit">
    <text evidence="7 9">Part of the 50S ribosomal subunit.</text>
</comment>
<proteinExistence type="inferred from homology"/>
<dbReference type="InterPro" id="IPR005727">
    <property type="entry name" value="Ribosomal_uL22_bac/chlpt-type"/>
</dbReference>
<evidence type="ECO:0000256" key="5">
    <source>
        <dbReference type="ARBA" id="ARBA00023274"/>
    </source>
</evidence>
<dbReference type="InterPro" id="IPR047867">
    <property type="entry name" value="Ribosomal_uL22_bac/org-type"/>
</dbReference>
<dbReference type="SUPFAM" id="SSF54843">
    <property type="entry name" value="Ribosomal protein L22"/>
    <property type="match status" value="1"/>
</dbReference>
<dbReference type="GO" id="GO:0019843">
    <property type="term" value="F:rRNA binding"/>
    <property type="evidence" value="ECO:0007669"/>
    <property type="project" value="UniProtKB-UniRule"/>
</dbReference>
<dbReference type="Proteomes" id="UP000176355">
    <property type="component" value="Unassembled WGS sequence"/>
</dbReference>
<dbReference type="Pfam" id="PF00237">
    <property type="entry name" value="Ribosomal_L22"/>
    <property type="match status" value="1"/>
</dbReference>
<keyword evidence="4 7" id="KW-0689">Ribosomal protein</keyword>
<comment type="caution">
    <text evidence="11">The sequence shown here is derived from an EMBL/GenBank/DDBJ whole genome shotgun (WGS) entry which is preliminary data.</text>
</comment>
<dbReference type="PANTHER" id="PTHR13501">
    <property type="entry name" value="CHLOROPLAST 50S RIBOSOMAL PROTEIN L22-RELATED"/>
    <property type="match status" value="1"/>
</dbReference>
<organism evidence="11 12">
    <name type="scientific">Candidatus Taylorbacteria bacterium RIFCSPLOWO2_12_FULL_44_15c</name>
    <dbReference type="NCBI Taxonomy" id="1802333"/>
    <lineage>
        <taxon>Bacteria</taxon>
        <taxon>Candidatus Tayloriibacteriota</taxon>
    </lineage>
</organism>
<evidence type="ECO:0000256" key="1">
    <source>
        <dbReference type="ARBA" id="ARBA00009451"/>
    </source>
</evidence>
<reference evidence="11 12" key="1">
    <citation type="journal article" date="2016" name="Nat. Commun.">
        <title>Thousands of microbial genomes shed light on interconnected biogeochemical processes in an aquifer system.</title>
        <authorList>
            <person name="Anantharaman K."/>
            <person name="Brown C.T."/>
            <person name="Hug L.A."/>
            <person name="Sharon I."/>
            <person name="Castelle C.J."/>
            <person name="Probst A.J."/>
            <person name="Thomas B.C."/>
            <person name="Singh A."/>
            <person name="Wilkins M.J."/>
            <person name="Karaoz U."/>
            <person name="Brodie E.L."/>
            <person name="Williams K.H."/>
            <person name="Hubbard S.S."/>
            <person name="Banfield J.F."/>
        </authorList>
    </citation>
    <scope>NUCLEOTIDE SEQUENCE [LARGE SCALE GENOMIC DNA]</scope>
</reference>
<evidence type="ECO:0000256" key="4">
    <source>
        <dbReference type="ARBA" id="ARBA00022980"/>
    </source>
</evidence>
<evidence type="ECO:0000256" key="10">
    <source>
        <dbReference type="RuleBase" id="RU004008"/>
    </source>
</evidence>
<comment type="similarity">
    <text evidence="1 7 8">Belongs to the universal ribosomal protein uL22 family.</text>
</comment>